<keyword evidence="6" id="KW-1185">Reference proteome</keyword>
<dbReference type="InterPro" id="IPR036390">
    <property type="entry name" value="WH_DNA-bd_sf"/>
</dbReference>
<dbReference type="EMBL" id="BLAE01000108">
    <property type="protein sequence ID" value="GES16621.1"/>
    <property type="molecule type" value="Genomic_DNA"/>
</dbReference>
<gene>
    <name evidence="5" type="ORF">Amac_102190</name>
</gene>
<dbReference type="InterPro" id="IPR000524">
    <property type="entry name" value="Tscrpt_reg_HTH_GntR"/>
</dbReference>
<dbReference type="Proteomes" id="UP000331127">
    <property type="component" value="Unassembled WGS sequence"/>
</dbReference>
<evidence type="ECO:0000256" key="1">
    <source>
        <dbReference type="ARBA" id="ARBA00023015"/>
    </source>
</evidence>
<keyword evidence="3" id="KW-0804">Transcription</keyword>
<evidence type="ECO:0000259" key="4">
    <source>
        <dbReference type="Pfam" id="PF00392"/>
    </source>
</evidence>
<evidence type="ECO:0000256" key="2">
    <source>
        <dbReference type="ARBA" id="ARBA00023125"/>
    </source>
</evidence>
<sequence>MPSEPELVRNYDVSRPTIRKAIETLVSEGLRPVAARTARAWSSGHSRRTYSMRTFTKEGHSEQMGTYPT</sequence>
<reference evidence="5 6" key="1">
    <citation type="submission" date="2019-10" db="EMBL/GenBank/DDBJ databases">
        <title>Whole genome shotgun sequence of Acrocarpospora macrocephala NBRC 16266.</title>
        <authorList>
            <person name="Ichikawa N."/>
            <person name="Kimura A."/>
            <person name="Kitahashi Y."/>
            <person name="Komaki H."/>
            <person name="Oguchi A."/>
        </authorList>
    </citation>
    <scope>NUCLEOTIDE SEQUENCE [LARGE SCALE GENOMIC DNA]</scope>
    <source>
        <strain evidence="5 6">NBRC 16266</strain>
    </source>
</reference>
<accession>A0A5M3XAT9</accession>
<protein>
    <recommendedName>
        <fullName evidence="4">HTH gntR-type domain-containing protein</fullName>
    </recommendedName>
</protein>
<evidence type="ECO:0000313" key="6">
    <source>
        <dbReference type="Proteomes" id="UP000331127"/>
    </source>
</evidence>
<comment type="caution">
    <text evidence="5">The sequence shown here is derived from an EMBL/GenBank/DDBJ whole genome shotgun (WGS) entry which is preliminary data.</text>
</comment>
<dbReference type="Pfam" id="PF00392">
    <property type="entry name" value="GntR"/>
    <property type="match status" value="1"/>
</dbReference>
<dbReference type="RefSeq" id="WP_218041763.1">
    <property type="nucleotide sequence ID" value="NZ_BAAAHL010000002.1"/>
</dbReference>
<dbReference type="PRINTS" id="PR00035">
    <property type="entry name" value="HTHGNTR"/>
</dbReference>
<keyword evidence="1" id="KW-0805">Transcription regulation</keyword>
<name>A0A5M3XAT9_9ACTN</name>
<organism evidence="5 6">
    <name type="scientific">Acrocarpospora macrocephala</name>
    <dbReference type="NCBI Taxonomy" id="150177"/>
    <lineage>
        <taxon>Bacteria</taxon>
        <taxon>Bacillati</taxon>
        <taxon>Actinomycetota</taxon>
        <taxon>Actinomycetes</taxon>
        <taxon>Streptosporangiales</taxon>
        <taxon>Streptosporangiaceae</taxon>
        <taxon>Acrocarpospora</taxon>
    </lineage>
</organism>
<dbReference type="AlphaFoldDB" id="A0A5M3XAT9"/>
<dbReference type="SUPFAM" id="SSF46785">
    <property type="entry name" value="Winged helix' DNA-binding domain"/>
    <property type="match status" value="1"/>
</dbReference>
<feature type="domain" description="HTH gntR-type" evidence="4">
    <location>
        <begin position="1"/>
        <end position="30"/>
    </location>
</feature>
<evidence type="ECO:0000256" key="3">
    <source>
        <dbReference type="ARBA" id="ARBA00023163"/>
    </source>
</evidence>
<evidence type="ECO:0000313" key="5">
    <source>
        <dbReference type="EMBL" id="GES16621.1"/>
    </source>
</evidence>
<dbReference type="InterPro" id="IPR036388">
    <property type="entry name" value="WH-like_DNA-bd_sf"/>
</dbReference>
<keyword evidence="2" id="KW-0238">DNA-binding</keyword>
<dbReference type="Gene3D" id="1.10.10.10">
    <property type="entry name" value="Winged helix-like DNA-binding domain superfamily/Winged helix DNA-binding domain"/>
    <property type="match status" value="1"/>
</dbReference>
<proteinExistence type="predicted"/>
<dbReference type="GO" id="GO:0003677">
    <property type="term" value="F:DNA binding"/>
    <property type="evidence" value="ECO:0007669"/>
    <property type="project" value="UniProtKB-KW"/>
</dbReference>
<dbReference type="GO" id="GO:0003700">
    <property type="term" value="F:DNA-binding transcription factor activity"/>
    <property type="evidence" value="ECO:0007669"/>
    <property type="project" value="InterPro"/>
</dbReference>